<evidence type="ECO:0000259" key="1">
    <source>
        <dbReference type="Pfam" id="PF08387"/>
    </source>
</evidence>
<dbReference type="InterPro" id="IPR006566">
    <property type="entry name" value="FBD"/>
</dbReference>
<comment type="caution">
    <text evidence="2">The sequence shown here is derived from an EMBL/GenBank/DDBJ whole genome shotgun (WGS) entry which is preliminary data.</text>
</comment>
<name>A0AA88R220_9ASTE</name>
<evidence type="ECO:0000313" key="3">
    <source>
        <dbReference type="Proteomes" id="UP001187471"/>
    </source>
</evidence>
<organism evidence="2 3">
    <name type="scientific">Escallonia rubra</name>
    <dbReference type="NCBI Taxonomy" id="112253"/>
    <lineage>
        <taxon>Eukaryota</taxon>
        <taxon>Viridiplantae</taxon>
        <taxon>Streptophyta</taxon>
        <taxon>Embryophyta</taxon>
        <taxon>Tracheophyta</taxon>
        <taxon>Spermatophyta</taxon>
        <taxon>Magnoliopsida</taxon>
        <taxon>eudicotyledons</taxon>
        <taxon>Gunneridae</taxon>
        <taxon>Pentapetalae</taxon>
        <taxon>asterids</taxon>
        <taxon>campanulids</taxon>
        <taxon>Escalloniales</taxon>
        <taxon>Escalloniaceae</taxon>
        <taxon>Escallonia</taxon>
    </lineage>
</organism>
<dbReference type="EMBL" id="JAVXUO010002587">
    <property type="protein sequence ID" value="KAK2971351.1"/>
    <property type="molecule type" value="Genomic_DNA"/>
</dbReference>
<dbReference type="Proteomes" id="UP001187471">
    <property type="component" value="Unassembled WGS sequence"/>
</dbReference>
<gene>
    <name evidence="2" type="ORF">RJ640_030317</name>
</gene>
<feature type="domain" description="FBD" evidence="1">
    <location>
        <begin position="27"/>
        <end position="63"/>
    </location>
</feature>
<sequence length="111" mass="12890">MAGGQRQNFKGCQLGIGRGVQKATKYLHQQLLVMELAGFVGHSFEFELVFYLLENAVMLEKVIVDPRNYYMIGTPCEFKETKEKQEARKRARKLERRLLPNAKLIILYNLI</sequence>
<protein>
    <recommendedName>
        <fullName evidence="1">FBD domain-containing protein</fullName>
    </recommendedName>
</protein>
<accession>A0AA88R220</accession>
<reference evidence="2" key="1">
    <citation type="submission" date="2022-12" db="EMBL/GenBank/DDBJ databases">
        <title>Draft genome assemblies for two species of Escallonia (Escalloniales).</title>
        <authorList>
            <person name="Chanderbali A."/>
            <person name="Dervinis C."/>
            <person name="Anghel I."/>
            <person name="Soltis D."/>
            <person name="Soltis P."/>
            <person name="Zapata F."/>
        </authorList>
    </citation>
    <scope>NUCLEOTIDE SEQUENCE</scope>
    <source>
        <strain evidence="2">UCBG92.1500</strain>
        <tissue evidence="2">Leaf</tissue>
    </source>
</reference>
<dbReference type="Pfam" id="PF08387">
    <property type="entry name" value="FBD"/>
    <property type="match status" value="1"/>
</dbReference>
<dbReference type="AlphaFoldDB" id="A0AA88R220"/>
<keyword evidence="3" id="KW-1185">Reference proteome</keyword>
<proteinExistence type="predicted"/>
<evidence type="ECO:0000313" key="2">
    <source>
        <dbReference type="EMBL" id="KAK2971351.1"/>
    </source>
</evidence>